<evidence type="ECO:0008006" key="4">
    <source>
        <dbReference type="Google" id="ProtNLM"/>
    </source>
</evidence>
<proteinExistence type="predicted"/>
<name>A0ABX0W4I4_9RHOB</name>
<reference evidence="2 3" key="1">
    <citation type="submission" date="2018-05" db="EMBL/GenBank/DDBJ databases">
        <authorList>
            <person name="Zhang Y.-J."/>
        </authorList>
    </citation>
    <scope>NUCLEOTIDE SEQUENCE [LARGE SCALE GENOMIC DNA]</scope>
    <source>
        <strain evidence="2 3">CY04</strain>
    </source>
</reference>
<evidence type="ECO:0000256" key="1">
    <source>
        <dbReference type="SAM" id="SignalP"/>
    </source>
</evidence>
<dbReference type="SUPFAM" id="SSF54909">
    <property type="entry name" value="Dimeric alpha+beta barrel"/>
    <property type="match status" value="1"/>
</dbReference>
<organism evidence="2 3">
    <name type="scientific">Parasedimentitalea denitrificans</name>
    <dbReference type="NCBI Taxonomy" id="2211118"/>
    <lineage>
        <taxon>Bacteria</taxon>
        <taxon>Pseudomonadati</taxon>
        <taxon>Pseudomonadota</taxon>
        <taxon>Alphaproteobacteria</taxon>
        <taxon>Rhodobacterales</taxon>
        <taxon>Paracoccaceae</taxon>
        <taxon>Parasedimentitalea</taxon>
    </lineage>
</organism>
<evidence type="ECO:0000313" key="2">
    <source>
        <dbReference type="EMBL" id="NIZ59532.1"/>
    </source>
</evidence>
<protein>
    <recommendedName>
        <fullName evidence="4">Antibiotic biosynthesis monooxygenase</fullName>
    </recommendedName>
</protein>
<keyword evidence="3" id="KW-1185">Reference proteome</keyword>
<keyword evidence="1" id="KW-0732">Signal</keyword>
<accession>A0ABX0W4I4</accession>
<gene>
    <name evidence="2" type="ORF">DL239_00920</name>
</gene>
<feature type="chain" id="PRO_5046482393" description="Antibiotic biosynthesis monooxygenase" evidence="1">
    <location>
        <begin position="23"/>
        <end position="244"/>
    </location>
</feature>
<evidence type="ECO:0000313" key="3">
    <source>
        <dbReference type="Proteomes" id="UP001429564"/>
    </source>
</evidence>
<dbReference type="EMBL" id="QHLQ01000001">
    <property type="protein sequence ID" value="NIZ59532.1"/>
    <property type="molecule type" value="Genomic_DNA"/>
</dbReference>
<dbReference type="InterPro" id="IPR011008">
    <property type="entry name" value="Dimeric_a/b-barrel"/>
</dbReference>
<comment type="caution">
    <text evidence="2">The sequence shown here is derived from an EMBL/GenBank/DDBJ whole genome shotgun (WGS) entry which is preliminary data.</text>
</comment>
<dbReference type="RefSeq" id="WP_167681310.1">
    <property type="nucleotide sequence ID" value="NZ_QHLQ01000001.1"/>
</dbReference>
<dbReference type="Gene3D" id="3.30.70.100">
    <property type="match status" value="1"/>
</dbReference>
<sequence length="244" mass="27607">MFKSIISAGAVALSLTAQMAFAEDKTILEIAWFKLVPGTEETQMLEGAQHVQDKFLPRFDGRIYRELMAEEGGDYWIDSIHWRSVGDFAEAAAEILVDPDGAPIMELIDISSMAWFHADRIRHWQTADIPQGDGYTELQVFRLIEPGSELEFLYPTTEPEFLTAAEDIQTELAAQPGFTDRELFRTGDGWWLDLVHWTAKDAADAAKAAIMADMADMESATFKFMTKIDPKSVKTFNMNQKRVW</sequence>
<feature type="signal peptide" evidence="1">
    <location>
        <begin position="1"/>
        <end position="22"/>
    </location>
</feature>
<dbReference type="Proteomes" id="UP001429564">
    <property type="component" value="Unassembled WGS sequence"/>
</dbReference>